<accession>A0ABQ9CSD2</accession>
<evidence type="ECO:0000313" key="3">
    <source>
        <dbReference type="Proteomes" id="UP001145742"/>
    </source>
</evidence>
<feature type="compositionally biased region" description="Polar residues" evidence="1">
    <location>
        <begin position="262"/>
        <end position="278"/>
    </location>
</feature>
<gene>
    <name evidence="2" type="primary">PAQR7</name>
    <name evidence="2" type="ORF">WISP_132324</name>
</gene>
<keyword evidence="3" id="KW-1185">Reference proteome</keyword>
<proteinExistence type="predicted"/>
<keyword evidence="2" id="KW-0675">Receptor</keyword>
<feature type="compositionally biased region" description="Basic and acidic residues" evidence="1">
    <location>
        <begin position="71"/>
        <end position="80"/>
    </location>
</feature>
<dbReference type="Proteomes" id="UP001145742">
    <property type="component" value="Unassembled WGS sequence"/>
</dbReference>
<comment type="caution">
    <text evidence="2">The sequence shown here is derived from an EMBL/GenBank/DDBJ whole genome shotgun (WGS) entry which is preliminary data.</text>
</comment>
<feature type="region of interest" description="Disordered" evidence="1">
    <location>
        <begin position="253"/>
        <end position="294"/>
    </location>
</feature>
<protein>
    <submittedName>
        <fullName evidence="2">Membrane progestin receptor alpha</fullName>
    </submittedName>
</protein>
<name>A0ABQ9CSD2_9PASS</name>
<organism evidence="2 3">
    <name type="scientific">Willisornis vidua</name>
    <name type="common">Xingu scale-backed antbird</name>
    <dbReference type="NCBI Taxonomy" id="1566151"/>
    <lineage>
        <taxon>Eukaryota</taxon>
        <taxon>Metazoa</taxon>
        <taxon>Chordata</taxon>
        <taxon>Craniata</taxon>
        <taxon>Vertebrata</taxon>
        <taxon>Euteleostomi</taxon>
        <taxon>Archelosauria</taxon>
        <taxon>Archosauria</taxon>
        <taxon>Dinosauria</taxon>
        <taxon>Saurischia</taxon>
        <taxon>Theropoda</taxon>
        <taxon>Coelurosauria</taxon>
        <taxon>Aves</taxon>
        <taxon>Neognathae</taxon>
        <taxon>Neoaves</taxon>
        <taxon>Telluraves</taxon>
        <taxon>Australaves</taxon>
        <taxon>Passeriformes</taxon>
        <taxon>Thamnophilidae</taxon>
        <taxon>Willisornis</taxon>
    </lineage>
</organism>
<reference evidence="2" key="1">
    <citation type="submission" date="2019-10" db="EMBL/GenBank/DDBJ databases">
        <authorList>
            <person name="Soares A.E.R."/>
            <person name="Aleixo A."/>
            <person name="Schneider P."/>
            <person name="Miyaki C.Y."/>
            <person name="Schneider M.P."/>
            <person name="Mello C."/>
            <person name="Vasconcelos A.T.R."/>
        </authorList>
    </citation>
    <scope>NUCLEOTIDE SEQUENCE</scope>
    <source>
        <tissue evidence="2">Muscle</tissue>
    </source>
</reference>
<dbReference type="EMBL" id="WHWB01034640">
    <property type="protein sequence ID" value="KAJ7406673.1"/>
    <property type="molecule type" value="Genomic_DNA"/>
</dbReference>
<evidence type="ECO:0000313" key="2">
    <source>
        <dbReference type="EMBL" id="KAJ7406673.1"/>
    </source>
</evidence>
<sequence>MRARRAAPAEACERWLDTAELKRSPALPLITKLKATTRILERKPTSVLFTKSRAPQTHTKQTTIPTFFSSHTDEKDKESSRPTPFTPRTDSEDTGIPLAACLVKILALPQMEAAQDQPFGSEHGLQVTSQCWAGKAPLPDYLELQVESQSQGKASCGAGGDSWCCSFTQDSEGTQIITRRNKSSLFTGKTVSGSSSGTSNCRVTKQERQEAKAGLNFPPRLGAKWSKKLQPSNTFIDFAETENINHVPGARPWASGRPAHGTHSQDQGLLATAPSSPQAGVFPPDHSAEERYGDRENNGIVQGLLGIQEGRILGVSTP</sequence>
<feature type="region of interest" description="Disordered" evidence="1">
    <location>
        <begin position="62"/>
        <end position="93"/>
    </location>
</feature>
<evidence type="ECO:0000256" key="1">
    <source>
        <dbReference type="SAM" id="MobiDB-lite"/>
    </source>
</evidence>